<dbReference type="InterPro" id="IPR006447">
    <property type="entry name" value="Myb_dom_plants"/>
</dbReference>
<name>A0A0A0KHB7_CUCSA</name>
<feature type="domain" description="HTH myb-type" evidence="5">
    <location>
        <begin position="24"/>
        <end position="84"/>
    </location>
</feature>
<dbReference type="Gene3D" id="1.10.10.60">
    <property type="entry name" value="Homeodomain-like"/>
    <property type="match status" value="1"/>
</dbReference>
<dbReference type="FunFam" id="1.10.10.60:FF:000002">
    <property type="entry name" value="Myb family transcription factor"/>
    <property type="match status" value="1"/>
</dbReference>
<evidence type="ECO:0000256" key="4">
    <source>
        <dbReference type="ARBA" id="ARBA00023242"/>
    </source>
</evidence>
<reference evidence="6 7" key="4">
    <citation type="journal article" date="2011" name="BMC Genomics">
        <title>RNA-Seq improves annotation of protein-coding genes in the cucumber genome.</title>
        <authorList>
            <person name="Li Z."/>
            <person name="Zhang Z."/>
            <person name="Yan P."/>
            <person name="Huang S."/>
            <person name="Fei Z."/>
            <person name="Lin K."/>
        </authorList>
    </citation>
    <scope>NUCLEOTIDE SEQUENCE [LARGE SCALE GENOMIC DNA]</scope>
    <source>
        <strain evidence="7">cv. 9930</strain>
    </source>
</reference>
<dbReference type="InterPro" id="IPR001005">
    <property type="entry name" value="SANT/Myb"/>
</dbReference>
<dbReference type="GO" id="GO:0003677">
    <property type="term" value="F:DNA binding"/>
    <property type="evidence" value="ECO:0007669"/>
    <property type="project" value="InterPro"/>
</dbReference>
<reference evidence="6 7" key="2">
    <citation type="journal article" date="2009" name="PLoS ONE">
        <title>An integrated genetic and cytogenetic map of the cucumber genome.</title>
        <authorList>
            <person name="Ren Y."/>
            <person name="Zhang Z."/>
            <person name="Liu J."/>
            <person name="Staub J.E."/>
            <person name="Han Y."/>
            <person name="Cheng Z."/>
            <person name="Li X."/>
            <person name="Lu J."/>
            <person name="Miao H."/>
            <person name="Kang H."/>
            <person name="Xie B."/>
            <person name="Gu X."/>
            <person name="Wang X."/>
            <person name="Du Y."/>
            <person name="Jin W."/>
            <person name="Huang S."/>
        </authorList>
    </citation>
    <scope>NUCLEOTIDE SEQUENCE [LARGE SCALE GENOMIC DNA]</scope>
    <source>
        <strain evidence="7">cv. 9930</strain>
    </source>
</reference>
<evidence type="ECO:0000259" key="5">
    <source>
        <dbReference type="PROSITE" id="PS51294"/>
    </source>
</evidence>
<dbReference type="InterPro" id="IPR046955">
    <property type="entry name" value="PHR1-like"/>
</dbReference>
<comment type="subcellular location">
    <subcellularLocation>
        <location evidence="1">Nucleus</location>
    </subcellularLocation>
</comment>
<dbReference type="Proteomes" id="UP000029981">
    <property type="component" value="Chromosome 6"/>
</dbReference>
<protein>
    <recommendedName>
        <fullName evidence="5">HTH myb-type domain-containing protein</fullName>
    </recommendedName>
</protein>
<dbReference type="AlphaFoldDB" id="A0A0A0KHB7"/>
<keyword evidence="4" id="KW-0539">Nucleus</keyword>
<keyword evidence="7" id="KW-1185">Reference proteome</keyword>
<dbReference type="NCBIfam" id="TIGR01557">
    <property type="entry name" value="myb_SHAQKYF"/>
    <property type="match status" value="1"/>
</dbReference>
<dbReference type="InterPro" id="IPR017930">
    <property type="entry name" value="Myb_dom"/>
</dbReference>
<reference evidence="6 7" key="3">
    <citation type="journal article" date="2010" name="BMC Genomics">
        <title>Transcriptome sequencing and comparative analysis of cucumber flowers with different sex types.</title>
        <authorList>
            <person name="Guo S."/>
            <person name="Zheng Y."/>
            <person name="Joung J.G."/>
            <person name="Liu S."/>
            <person name="Zhang Z."/>
            <person name="Crasta O.R."/>
            <person name="Sobral B.W."/>
            <person name="Xu Y."/>
            <person name="Huang S."/>
            <person name="Fei Z."/>
        </authorList>
    </citation>
    <scope>NUCLEOTIDE SEQUENCE [LARGE SCALE GENOMIC DNA]</scope>
    <source>
        <strain evidence="7">cv. 9930</strain>
    </source>
</reference>
<dbReference type="GO" id="GO:0005634">
    <property type="term" value="C:nucleus"/>
    <property type="evidence" value="ECO:0007669"/>
    <property type="project" value="UniProtKB-SubCell"/>
</dbReference>
<dbReference type="eggNOG" id="ENOG502S26S">
    <property type="taxonomic scope" value="Eukaryota"/>
</dbReference>
<dbReference type="PROSITE" id="PS51294">
    <property type="entry name" value="HTH_MYB"/>
    <property type="match status" value="1"/>
</dbReference>
<dbReference type="GO" id="GO:0003700">
    <property type="term" value="F:DNA-binding transcription factor activity"/>
    <property type="evidence" value="ECO:0007669"/>
    <property type="project" value="InterPro"/>
</dbReference>
<dbReference type="STRING" id="3659.A0A0A0KHB7"/>
<evidence type="ECO:0000256" key="3">
    <source>
        <dbReference type="ARBA" id="ARBA00023163"/>
    </source>
</evidence>
<accession>A0A0A0KHB7</accession>
<sequence>MRVSRQRVFHDINFKSPMVRPYVRSKMPRLRWTPDLHRCFVHAVERLGGEERATPKMVLQIMNVNGLTISHVKSHLQMYRSSKQEQVTSQEKNLNNDEAPGYQLPDHLHGCCFIDQKLAWKEREEMTNELRKCKEKKPNSYLMFKDITKRCTVQEEDYFGRSLKKMHQDLKKLDEETESVKRVGGEEITMSLCLSIRGLQPLMSKTGNSDVNDVSLELSLA</sequence>
<evidence type="ECO:0000313" key="7">
    <source>
        <dbReference type="Proteomes" id="UP000029981"/>
    </source>
</evidence>
<gene>
    <name evidence="6" type="ORF">Csa_6G513640</name>
</gene>
<keyword evidence="2" id="KW-0805">Transcription regulation</keyword>
<proteinExistence type="predicted"/>
<organism evidence="6 7">
    <name type="scientific">Cucumis sativus</name>
    <name type="common">Cucumber</name>
    <dbReference type="NCBI Taxonomy" id="3659"/>
    <lineage>
        <taxon>Eukaryota</taxon>
        <taxon>Viridiplantae</taxon>
        <taxon>Streptophyta</taxon>
        <taxon>Embryophyta</taxon>
        <taxon>Tracheophyta</taxon>
        <taxon>Spermatophyta</taxon>
        <taxon>Magnoliopsida</taxon>
        <taxon>eudicotyledons</taxon>
        <taxon>Gunneridae</taxon>
        <taxon>Pentapetalae</taxon>
        <taxon>rosids</taxon>
        <taxon>fabids</taxon>
        <taxon>Cucurbitales</taxon>
        <taxon>Cucurbitaceae</taxon>
        <taxon>Benincaseae</taxon>
        <taxon>Cucumis</taxon>
    </lineage>
</organism>
<dbReference type="InterPro" id="IPR009057">
    <property type="entry name" value="Homeodomain-like_sf"/>
</dbReference>
<evidence type="ECO:0000313" key="6">
    <source>
        <dbReference type="EMBL" id="KGN49100.1"/>
    </source>
</evidence>
<dbReference type="Pfam" id="PF00249">
    <property type="entry name" value="Myb_DNA-binding"/>
    <property type="match status" value="1"/>
</dbReference>
<reference evidence="6 7" key="1">
    <citation type="journal article" date="2009" name="Nat. Genet.">
        <title>The genome of the cucumber, Cucumis sativus L.</title>
        <authorList>
            <person name="Huang S."/>
            <person name="Li R."/>
            <person name="Zhang Z."/>
            <person name="Li L."/>
            <person name="Gu X."/>
            <person name="Fan W."/>
            <person name="Lucas W.J."/>
            <person name="Wang X."/>
            <person name="Xie B."/>
            <person name="Ni P."/>
            <person name="Ren Y."/>
            <person name="Zhu H."/>
            <person name="Li J."/>
            <person name="Lin K."/>
            <person name="Jin W."/>
            <person name="Fei Z."/>
            <person name="Li G."/>
            <person name="Staub J."/>
            <person name="Kilian A."/>
            <person name="van der Vossen E.A."/>
            <person name="Wu Y."/>
            <person name="Guo J."/>
            <person name="He J."/>
            <person name="Jia Z."/>
            <person name="Ren Y."/>
            <person name="Tian G."/>
            <person name="Lu Y."/>
            <person name="Ruan J."/>
            <person name="Qian W."/>
            <person name="Wang M."/>
            <person name="Huang Q."/>
            <person name="Li B."/>
            <person name="Xuan Z."/>
            <person name="Cao J."/>
            <person name="Asan"/>
            <person name="Wu Z."/>
            <person name="Zhang J."/>
            <person name="Cai Q."/>
            <person name="Bai Y."/>
            <person name="Zhao B."/>
            <person name="Han Y."/>
            <person name="Li Y."/>
            <person name="Li X."/>
            <person name="Wang S."/>
            <person name="Shi Q."/>
            <person name="Liu S."/>
            <person name="Cho W.K."/>
            <person name="Kim J.Y."/>
            <person name="Xu Y."/>
            <person name="Heller-Uszynska K."/>
            <person name="Miao H."/>
            <person name="Cheng Z."/>
            <person name="Zhang S."/>
            <person name="Wu J."/>
            <person name="Yang Y."/>
            <person name="Kang H."/>
            <person name="Li M."/>
            <person name="Liang H."/>
            <person name="Ren X."/>
            <person name="Shi Z."/>
            <person name="Wen M."/>
            <person name="Jian M."/>
            <person name="Yang H."/>
            <person name="Zhang G."/>
            <person name="Yang Z."/>
            <person name="Chen R."/>
            <person name="Liu S."/>
            <person name="Li J."/>
            <person name="Ma L."/>
            <person name="Liu H."/>
            <person name="Zhou Y."/>
            <person name="Zhao J."/>
            <person name="Fang X."/>
            <person name="Li G."/>
            <person name="Fang L."/>
            <person name="Li Y."/>
            <person name="Liu D."/>
            <person name="Zheng H."/>
            <person name="Zhang Y."/>
            <person name="Qin N."/>
            <person name="Li Z."/>
            <person name="Yang G."/>
            <person name="Yang S."/>
            <person name="Bolund L."/>
            <person name="Kristiansen K."/>
            <person name="Zheng H."/>
            <person name="Li S."/>
            <person name="Zhang X."/>
            <person name="Yang H."/>
            <person name="Wang J."/>
            <person name="Sun R."/>
            <person name="Zhang B."/>
            <person name="Jiang S."/>
            <person name="Wang J."/>
            <person name="Du Y."/>
            <person name="Li S."/>
        </authorList>
    </citation>
    <scope>NUCLEOTIDE SEQUENCE [LARGE SCALE GENOMIC DNA]</scope>
    <source>
        <strain evidence="7">cv. 9930</strain>
    </source>
</reference>
<evidence type="ECO:0000256" key="1">
    <source>
        <dbReference type="ARBA" id="ARBA00004123"/>
    </source>
</evidence>
<dbReference type="PANTHER" id="PTHR31314">
    <property type="entry name" value="MYB FAMILY TRANSCRIPTION FACTOR PHL7-LIKE"/>
    <property type="match status" value="1"/>
</dbReference>
<dbReference type="EMBL" id="CM002927">
    <property type="protein sequence ID" value="KGN49100.1"/>
    <property type="molecule type" value="Genomic_DNA"/>
</dbReference>
<dbReference type="SUPFAM" id="SSF46689">
    <property type="entry name" value="Homeodomain-like"/>
    <property type="match status" value="1"/>
</dbReference>
<keyword evidence="3" id="KW-0804">Transcription</keyword>
<dbReference type="Gramene" id="KGN49100">
    <property type="protein sequence ID" value="KGN49100"/>
    <property type="gene ID" value="Csa_6G513640"/>
</dbReference>
<dbReference type="PANTHER" id="PTHR31314:SF84">
    <property type="entry name" value="HOMEODOMAIN-LIKE SUPERFAMILY PROTEIN-RELATED"/>
    <property type="match status" value="1"/>
</dbReference>
<evidence type="ECO:0000256" key="2">
    <source>
        <dbReference type="ARBA" id="ARBA00023015"/>
    </source>
</evidence>